<protein>
    <submittedName>
        <fullName evidence="1">Uncharacterized protein</fullName>
    </submittedName>
</protein>
<dbReference type="EMBL" id="JACBZF010000006">
    <property type="protein sequence ID" value="NYH96656.1"/>
    <property type="molecule type" value="Genomic_DNA"/>
</dbReference>
<evidence type="ECO:0000313" key="1">
    <source>
        <dbReference type="EMBL" id="NYH96656.1"/>
    </source>
</evidence>
<keyword evidence="2" id="KW-1185">Reference proteome</keyword>
<name>A0A7Y9XXX2_9SPHN</name>
<proteinExistence type="predicted"/>
<evidence type="ECO:0000313" key="2">
    <source>
        <dbReference type="Proteomes" id="UP000522081"/>
    </source>
</evidence>
<gene>
    <name evidence="1" type="ORF">FHS75_003007</name>
</gene>
<comment type="caution">
    <text evidence="1">The sequence shown here is derived from an EMBL/GenBank/DDBJ whole genome shotgun (WGS) entry which is preliminary data.</text>
</comment>
<dbReference type="AlphaFoldDB" id="A0A7Y9XXX2"/>
<accession>A0A7Y9XXX2</accession>
<organism evidence="1 2">
    <name type="scientific">Novosphingobium marinum</name>
    <dbReference type="NCBI Taxonomy" id="1514948"/>
    <lineage>
        <taxon>Bacteria</taxon>
        <taxon>Pseudomonadati</taxon>
        <taxon>Pseudomonadota</taxon>
        <taxon>Alphaproteobacteria</taxon>
        <taxon>Sphingomonadales</taxon>
        <taxon>Sphingomonadaceae</taxon>
        <taxon>Novosphingobium</taxon>
    </lineage>
</organism>
<sequence length="215" mass="23688">MPRNSEEGRRNGSSFQTIVFAVPVRPVRYRTAVAVAGVPEMAGGTALFDLILHRPTRPVQAHSDIVGREPEISRNSFSRFSFEIDAPNDLGVIRAKRRQGVLNASAWIFIVVRFGSIRRFPGLGFIGIPAPLPRRAPPIVVNKRIAQDPAKPGVHLPVVLRFPGGPKDFDAEILKRIFRFLGTTQPPLEVPHEFGAAFGQSLDDGVLAERRRGSE</sequence>
<reference evidence="1 2" key="1">
    <citation type="submission" date="2020-07" db="EMBL/GenBank/DDBJ databases">
        <title>Genomic Encyclopedia of Type Strains, Phase IV (KMG-IV): sequencing the most valuable type-strain genomes for metagenomic binning, comparative biology and taxonomic classification.</title>
        <authorList>
            <person name="Goeker M."/>
        </authorList>
    </citation>
    <scope>NUCLEOTIDE SEQUENCE [LARGE SCALE GENOMIC DNA]</scope>
    <source>
        <strain evidence="1 2">DSM 29043</strain>
    </source>
</reference>
<dbReference type="Proteomes" id="UP000522081">
    <property type="component" value="Unassembled WGS sequence"/>
</dbReference>